<dbReference type="GO" id="GO:0003700">
    <property type="term" value="F:DNA-binding transcription factor activity"/>
    <property type="evidence" value="ECO:0007669"/>
    <property type="project" value="UniProtKB-UniRule"/>
</dbReference>
<keyword evidence="3" id="KW-0677">Repeat</keyword>
<dbReference type="InterPro" id="IPR035644">
    <property type="entry name" value="MraZ_C"/>
</dbReference>
<evidence type="ECO:0000256" key="1">
    <source>
        <dbReference type="ARBA" id="ARBA00013860"/>
    </source>
</evidence>
<comment type="subcellular location">
    <subcellularLocation>
        <location evidence="7">Cytoplasm</location>
        <location evidence="7">Nucleoid</location>
    </subcellularLocation>
</comment>
<keyword evidence="6 7" id="KW-0804">Transcription</keyword>
<evidence type="ECO:0000256" key="7">
    <source>
        <dbReference type="HAMAP-Rule" id="MF_01008"/>
    </source>
</evidence>
<protein>
    <recommendedName>
        <fullName evidence="1 7">Transcriptional regulator MraZ</fullName>
    </recommendedName>
</protein>
<organism evidence="9 10">
    <name type="scientific">Hominifimenecus microfluidus</name>
    <dbReference type="NCBI Taxonomy" id="2885348"/>
    <lineage>
        <taxon>Bacteria</taxon>
        <taxon>Bacillati</taxon>
        <taxon>Bacillota</taxon>
        <taxon>Clostridia</taxon>
        <taxon>Lachnospirales</taxon>
        <taxon>Lachnospiraceae</taxon>
        <taxon>Hominifimenecus</taxon>
    </lineage>
</organism>
<dbReference type="GO" id="GO:0009295">
    <property type="term" value="C:nucleoid"/>
    <property type="evidence" value="ECO:0007669"/>
    <property type="project" value="UniProtKB-SubCell"/>
</dbReference>
<dbReference type="AlphaFoldDB" id="A0AAE3JDT6"/>
<dbReference type="GO" id="GO:0000976">
    <property type="term" value="F:transcription cis-regulatory region binding"/>
    <property type="evidence" value="ECO:0007669"/>
    <property type="project" value="TreeGrafter"/>
</dbReference>
<dbReference type="InterPro" id="IPR020603">
    <property type="entry name" value="MraZ_dom"/>
</dbReference>
<dbReference type="GO" id="GO:0005737">
    <property type="term" value="C:cytoplasm"/>
    <property type="evidence" value="ECO:0007669"/>
    <property type="project" value="UniProtKB-UniRule"/>
</dbReference>
<sequence>MFMGEYNHTIDAKGRLIVPSRFREQLGDEFVVTAGLDGCLFVYTNEEWKKFEEKLNTLPLTNPKARKFSRFFLASACPCEVDKQGRILLPAKLRMEAHLEKDVVLAGVGSRVEIWDKNSWQAITSYDDADDLASDMEGLGI</sequence>
<dbReference type="GO" id="GO:2000143">
    <property type="term" value="P:negative regulation of DNA-templated transcription initiation"/>
    <property type="evidence" value="ECO:0007669"/>
    <property type="project" value="TreeGrafter"/>
</dbReference>
<keyword evidence="5 7" id="KW-0238">DNA-binding</keyword>
<accession>A0AAE3JDT6</accession>
<dbReference type="InterPro" id="IPR038619">
    <property type="entry name" value="MraZ_sf"/>
</dbReference>
<dbReference type="Gene3D" id="3.40.1550.20">
    <property type="entry name" value="Transcriptional regulator MraZ domain"/>
    <property type="match status" value="1"/>
</dbReference>
<evidence type="ECO:0000256" key="4">
    <source>
        <dbReference type="ARBA" id="ARBA00023015"/>
    </source>
</evidence>
<evidence type="ECO:0000256" key="6">
    <source>
        <dbReference type="ARBA" id="ARBA00023163"/>
    </source>
</evidence>
<reference evidence="9" key="1">
    <citation type="submission" date="2021-10" db="EMBL/GenBank/DDBJ databases">
        <title>Anaerobic single-cell dispensing facilitates the cultivation of human gut bacteria.</title>
        <authorList>
            <person name="Afrizal A."/>
        </authorList>
    </citation>
    <scope>NUCLEOTIDE SEQUENCE</scope>
    <source>
        <strain evidence="9">CLA-AA-H215</strain>
    </source>
</reference>
<comment type="caution">
    <text evidence="9">The sequence shown here is derived from an EMBL/GenBank/DDBJ whole genome shotgun (WGS) entry which is preliminary data.</text>
</comment>
<keyword evidence="10" id="KW-1185">Reference proteome</keyword>
<dbReference type="Pfam" id="PF02381">
    <property type="entry name" value="MraZ"/>
    <property type="match status" value="2"/>
</dbReference>
<evidence type="ECO:0000259" key="8">
    <source>
        <dbReference type="PROSITE" id="PS51740"/>
    </source>
</evidence>
<evidence type="ECO:0000313" key="10">
    <source>
        <dbReference type="Proteomes" id="UP001198182"/>
    </source>
</evidence>
<dbReference type="InterPro" id="IPR007159">
    <property type="entry name" value="SpoVT-AbrB_dom"/>
</dbReference>
<dbReference type="PANTHER" id="PTHR34701:SF1">
    <property type="entry name" value="TRANSCRIPTIONAL REGULATOR MRAZ"/>
    <property type="match status" value="1"/>
</dbReference>
<dbReference type="RefSeq" id="WP_308452952.1">
    <property type="nucleotide sequence ID" value="NZ_JAJEQR010000009.1"/>
</dbReference>
<keyword evidence="2 7" id="KW-0963">Cytoplasm</keyword>
<dbReference type="InterPro" id="IPR035642">
    <property type="entry name" value="MraZ_N"/>
</dbReference>
<name>A0AAE3JDT6_9FIRM</name>
<feature type="domain" description="SpoVT-AbrB" evidence="8">
    <location>
        <begin position="76"/>
        <end position="119"/>
    </location>
</feature>
<gene>
    <name evidence="7 9" type="primary">mraZ</name>
    <name evidence="9" type="ORF">LKD81_04410</name>
</gene>
<evidence type="ECO:0000256" key="3">
    <source>
        <dbReference type="ARBA" id="ARBA00022737"/>
    </source>
</evidence>
<proteinExistence type="inferred from homology"/>
<dbReference type="HAMAP" id="MF_01008">
    <property type="entry name" value="MraZ"/>
    <property type="match status" value="1"/>
</dbReference>
<dbReference type="FunFam" id="3.40.1550.20:FF:000002">
    <property type="entry name" value="Transcriptional regulator MraZ"/>
    <property type="match status" value="1"/>
</dbReference>
<evidence type="ECO:0000256" key="2">
    <source>
        <dbReference type="ARBA" id="ARBA00022490"/>
    </source>
</evidence>
<dbReference type="PANTHER" id="PTHR34701">
    <property type="entry name" value="TRANSCRIPTIONAL REGULATOR MRAZ"/>
    <property type="match status" value="1"/>
</dbReference>
<dbReference type="EMBL" id="JAJEQR010000009">
    <property type="protein sequence ID" value="MCC2230244.1"/>
    <property type="molecule type" value="Genomic_DNA"/>
</dbReference>
<feature type="domain" description="SpoVT-AbrB" evidence="8">
    <location>
        <begin position="5"/>
        <end position="47"/>
    </location>
</feature>
<evidence type="ECO:0000256" key="5">
    <source>
        <dbReference type="ARBA" id="ARBA00023125"/>
    </source>
</evidence>
<evidence type="ECO:0000313" key="9">
    <source>
        <dbReference type="EMBL" id="MCC2230244.1"/>
    </source>
</evidence>
<dbReference type="PROSITE" id="PS51740">
    <property type="entry name" value="SPOVT_ABRB"/>
    <property type="match status" value="2"/>
</dbReference>
<dbReference type="NCBIfam" id="TIGR00242">
    <property type="entry name" value="division/cell wall cluster transcriptional repressor MraZ"/>
    <property type="match status" value="1"/>
</dbReference>
<dbReference type="InterPro" id="IPR003444">
    <property type="entry name" value="MraZ"/>
</dbReference>
<dbReference type="CDD" id="cd16321">
    <property type="entry name" value="MraZ_C"/>
    <property type="match status" value="1"/>
</dbReference>
<comment type="similarity">
    <text evidence="7">Belongs to the MraZ family.</text>
</comment>
<dbReference type="Proteomes" id="UP001198182">
    <property type="component" value="Unassembled WGS sequence"/>
</dbReference>
<comment type="subunit">
    <text evidence="7">Forms oligomers.</text>
</comment>
<dbReference type="CDD" id="cd16320">
    <property type="entry name" value="MraZ_N"/>
    <property type="match status" value="1"/>
</dbReference>
<dbReference type="InterPro" id="IPR037914">
    <property type="entry name" value="SpoVT-AbrB_sf"/>
</dbReference>
<dbReference type="SUPFAM" id="SSF89447">
    <property type="entry name" value="AbrB/MazE/MraZ-like"/>
    <property type="match status" value="1"/>
</dbReference>
<keyword evidence="4 7" id="KW-0805">Transcription regulation</keyword>